<proteinExistence type="predicted"/>
<comment type="caution">
    <text evidence="2">The sequence shown here is derived from an EMBL/GenBank/DDBJ whole genome shotgun (WGS) entry which is preliminary data.</text>
</comment>
<keyword evidence="1" id="KW-0472">Membrane</keyword>
<dbReference type="AlphaFoldDB" id="A0A366H6R6"/>
<feature type="transmembrane region" description="Helical" evidence="1">
    <location>
        <begin position="44"/>
        <end position="65"/>
    </location>
</feature>
<evidence type="ECO:0000313" key="3">
    <source>
        <dbReference type="Proteomes" id="UP000253426"/>
    </source>
</evidence>
<reference evidence="2 3" key="1">
    <citation type="submission" date="2018-06" db="EMBL/GenBank/DDBJ databases">
        <title>Genomic Encyclopedia of Type Strains, Phase IV (KMG-IV): sequencing the most valuable type-strain genomes for metagenomic binning, comparative biology and taxonomic classification.</title>
        <authorList>
            <person name="Goeker M."/>
        </authorList>
    </citation>
    <scope>NUCLEOTIDE SEQUENCE [LARGE SCALE GENOMIC DNA]</scope>
    <source>
        <strain evidence="2 3">DSM 25532</strain>
    </source>
</reference>
<dbReference type="EMBL" id="QNRR01000016">
    <property type="protein sequence ID" value="RBP36637.1"/>
    <property type="molecule type" value="Genomic_DNA"/>
</dbReference>
<evidence type="ECO:0000256" key="1">
    <source>
        <dbReference type="SAM" id="Phobius"/>
    </source>
</evidence>
<keyword evidence="3" id="KW-1185">Reference proteome</keyword>
<organism evidence="2 3">
    <name type="scientific">Roseimicrobium gellanilyticum</name>
    <dbReference type="NCBI Taxonomy" id="748857"/>
    <lineage>
        <taxon>Bacteria</taxon>
        <taxon>Pseudomonadati</taxon>
        <taxon>Verrucomicrobiota</taxon>
        <taxon>Verrucomicrobiia</taxon>
        <taxon>Verrucomicrobiales</taxon>
        <taxon>Verrucomicrobiaceae</taxon>
        <taxon>Roseimicrobium</taxon>
    </lineage>
</organism>
<evidence type="ECO:0000313" key="2">
    <source>
        <dbReference type="EMBL" id="RBP36637.1"/>
    </source>
</evidence>
<protein>
    <submittedName>
        <fullName evidence="2">Uncharacterized protein</fullName>
    </submittedName>
</protein>
<feature type="transmembrane region" description="Helical" evidence="1">
    <location>
        <begin position="6"/>
        <end position="32"/>
    </location>
</feature>
<sequence>MNVFVLLTSLLLMGIIAFSFLSLVVLLIVACVKKSWKFALCSMLGTGLVAALLCGLVSVGFAMLYSPYDATTPDELAAAYREEFSVLPPPGIQVLSARHHIVVDSCGHWLLLQATPEEIERHIAMGFEPATEVPPDFRGEPGGGGPSWWQPPVGQLELYVHRDWSKNNGWHSSRAAMGVDRSKNLIWLVADKHD</sequence>
<gene>
    <name evidence="2" type="ORF">DES53_11676</name>
</gene>
<keyword evidence="1" id="KW-0812">Transmembrane</keyword>
<dbReference type="Proteomes" id="UP000253426">
    <property type="component" value="Unassembled WGS sequence"/>
</dbReference>
<dbReference type="RefSeq" id="WP_170157512.1">
    <property type="nucleotide sequence ID" value="NZ_QNRR01000016.1"/>
</dbReference>
<accession>A0A366H6R6</accession>
<keyword evidence="1" id="KW-1133">Transmembrane helix</keyword>
<name>A0A366H6R6_9BACT</name>